<evidence type="ECO:0000256" key="2">
    <source>
        <dbReference type="ARBA" id="ARBA00022840"/>
    </source>
</evidence>
<evidence type="ECO:0000259" key="4">
    <source>
        <dbReference type="PROSITE" id="PS50011"/>
    </source>
</evidence>
<organism evidence="5 6">
    <name type="scientific">Tritrichomonas foetus</name>
    <dbReference type="NCBI Taxonomy" id="1144522"/>
    <lineage>
        <taxon>Eukaryota</taxon>
        <taxon>Metamonada</taxon>
        <taxon>Parabasalia</taxon>
        <taxon>Tritrichomonadida</taxon>
        <taxon>Tritrichomonadidae</taxon>
        <taxon>Tritrichomonas</taxon>
    </lineage>
</organism>
<dbReference type="PROSITE" id="PS00107">
    <property type="entry name" value="PROTEIN_KINASE_ATP"/>
    <property type="match status" value="1"/>
</dbReference>
<dbReference type="InterPro" id="IPR011990">
    <property type="entry name" value="TPR-like_helical_dom_sf"/>
</dbReference>
<evidence type="ECO:0000313" key="5">
    <source>
        <dbReference type="EMBL" id="OHT04659.1"/>
    </source>
</evidence>
<dbReference type="Pfam" id="PF00069">
    <property type="entry name" value="Pkinase"/>
    <property type="match status" value="1"/>
</dbReference>
<keyword evidence="6" id="KW-1185">Reference proteome</keyword>
<evidence type="ECO:0000256" key="3">
    <source>
        <dbReference type="PROSITE-ProRule" id="PRU10141"/>
    </source>
</evidence>
<dbReference type="GO" id="GO:0004674">
    <property type="term" value="F:protein serine/threonine kinase activity"/>
    <property type="evidence" value="ECO:0007669"/>
    <property type="project" value="TreeGrafter"/>
</dbReference>
<sequence length="995" mass="116016">MCGYSLKDGSSDLCLECPIETPFRANFFFQFNPICIFTKTKLYHLKSHPQLDMICKTGWPLLILQFIRISEKHFFLLVVAENLVLLHEYNPNQGACIHSEHILYLIFSCMPFERWHKIDFLNLDDLQETKLFFESYPELNYKSSSHAYYKGDFKFLLDTPSQVKKNIKIARRFLFTQMDNIECINNGKLSEDLIHYYCVTNKGQLSLKLFRSIVAEAVSLFFINRHKFPETPSFGPSFFYPSCSIESINNKPNPIKFKKTDFIEIDEIGKGSNGVITLVCHKVTGYFYALKKFRVAKRFHRELEVLSCLDSNSILKCYGYIENPMTLVLQYCSNGTLHDLIYNFDYKLLDADKDKFTIQIMIAIDELHKSGFIHRDLKSQNILIDHNFNAFLSDFESCKRGTDLQINQTIDTGTLVYRSPEQMMNSGISYKTDLYSFGILIYELAERKMPYKDKSLAETITMISKGISPNLSYKHGPIVDLYLEMVNPDSNSRIITMLLKKEMMDCHNVLFHSNLAELPPMEEIMMRTKAHDRIGDFYMLGTIRQDKVQLKDAADNGDAESLYFLGEMHWNSIHVNDEKTQKENKEKGMKYYKAAMEKGHLLAKLQYGQILIKKGEKENSYNGKKTVEQGLKLIKEVKDIGYQEAEVIYYRLKLLFNHNFNGSKYVWNFNLRKAFKKIKQLCKIYRSSYSILVKCYLFGVGTKKNVMKALNLAFDIIDYAADGYSIELIAEYYEKGIVLQQIALESIYYYSISGRSLDSDAYYRLYNIYKEGELVPKNEKLELRYLTLAADNMNEYARFELGLQYFYGLIHDENDSKWSNYLSGLNGTEIGTIIQLLLLGDRIPKYQPMFKEFMINCWPYISLAATYGNRSAMYSCGMFYLDGFMVEQNNSLGMFWLIRSAKKGYYLAEHYVAEKYEEGIIVHRNYNIALKYYKSGAKENNYLKSMIGAARIYFNIKKDYRKAYKYAIMAINNNPEFAHEAYQIIEKINLYTNPM</sequence>
<dbReference type="Gene3D" id="1.10.510.10">
    <property type="entry name" value="Transferase(Phosphotransferase) domain 1"/>
    <property type="match status" value="1"/>
</dbReference>
<evidence type="ECO:0000256" key="1">
    <source>
        <dbReference type="ARBA" id="ARBA00022741"/>
    </source>
</evidence>
<dbReference type="SMART" id="SM00671">
    <property type="entry name" value="SEL1"/>
    <property type="match status" value="5"/>
</dbReference>
<feature type="domain" description="Protein kinase" evidence="4">
    <location>
        <begin position="262"/>
        <end position="510"/>
    </location>
</feature>
<dbReference type="InterPro" id="IPR017441">
    <property type="entry name" value="Protein_kinase_ATP_BS"/>
</dbReference>
<evidence type="ECO:0000313" key="6">
    <source>
        <dbReference type="Proteomes" id="UP000179807"/>
    </source>
</evidence>
<dbReference type="InterPro" id="IPR011009">
    <property type="entry name" value="Kinase-like_dom_sf"/>
</dbReference>
<dbReference type="PROSITE" id="PS50011">
    <property type="entry name" value="PROTEIN_KINASE_DOM"/>
    <property type="match status" value="1"/>
</dbReference>
<dbReference type="OrthoDB" id="27934at2759"/>
<dbReference type="Pfam" id="PF08238">
    <property type="entry name" value="Sel1"/>
    <property type="match status" value="6"/>
</dbReference>
<dbReference type="InterPro" id="IPR053235">
    <property type="entry name" value="Ser_Thr_kinase"/>
</dbReference>
<dbReference type="CDD" id="cd00180">
    <property type="entry name" value="PKc"/>
    <property type="match status" value="1"/>
</dbReference>
<dbReference type="Gene3D" id="1.25.40.10">
    <property type="entry name" value="Tetratricopeptide repeat domain"/>
    <property type="match status" value="3"/>
</dbReference>
<comment type="caution">
    <text evidence="5">The sequence shown here is derived from an EMBL/GenBank/DDBJ whole genome shotgun (WGS) entry which is preliminary data.</text>
</comment>
<name>A0A1J4K0A1_9EUKA</name>
<dbReference type="SUPFAM" id="SSF56112">
    <property type="entry name" value="Protein kinase-like (PK-like)"/>
    <property type="match status" value="1"/>
</dbReference>
<dbReference type="Proteomes" id="UP000179807">
    <property type="component" value="Unassembled WGS sequence"/>
</dbReference>
<protein>
    <recommendedName>
        <fullName evidence="4">Protein kinase domain-containing protein</fullName>
    </recommendedName>
</protein>
<feature type="binding site" evidence="3">
    <location>
        <position position="297"/>
    </location>
    <ligand>
        <name>ATP</name>
        <dbReference type="ChEBI" id="CHEBI:30616"/>
    </ligand>
</feature>
<keyword evidence="2 3" id="KW-0067">ATP-binding</keyword>
<keyword evidence="1 3" id="KW-0547">Nucleotide-binding</keyword>
<dbReference type="GO" id="GO:0005737">
    <property type="term" value="C:cytoplasm"/>
    <property type="evidence" value="ECO:0007669"/>
    <property type="project" value="TreeGrafter"/>
</dbReference>
<dbReference type="GO" id="GO:0005524">
    <property type="term" value="F:ATP binding"/>
    <property type="evidence" value="ECO:0007669"/>
    <property type="project" value="UniProtKB-UniRule"/>
</dbReference>
<dbReference type="AlphaFoldDB" id="A0A1J4K0A1"/>
<reference evidence="5" key="1">
    <citation type="submission" date="2016-10" db="EMBL/GenBank/DDBJ databases">
        <authorList>
            <person name="Benchimol M."/>
            <person name="Almeida L.G."/>
            <person name="Vasconcelos A.T."/>
            <person name="Perreira-Neves A."/>
            <person name="Rosa I.A."/>
            <person name="Tasca T."/>
            <person name="Bogo M.R."/>
            <person name="de Souza W."/>
        </authorList>
    </citation>
    <scope>NUCLEOTIDE SEQUENCE [LARGE SCALE GENOMIC DNA]</scope>
    <source>
        <strain evidence="5">K</strain>
    </source>
</reference>
<dbReference type="PANTHER" id="PTHR24361">
    <property type="entry name" value="MITOGEN-ACTIVATED KINASE KINASE KINASE"/>
    <property type="match status" value="1"/>
</dbReference>
<dbReference type="SUPFAM" id="SSF81901">
    <property type="entry name" value="HCP-like"/>
    <property type="match status" value="3"/>
</dbReference>
<dbReference type="VEuPathDB" id="TrichDB:TRFO_27808"/>
<accession>A0A1J4K0A1</accession>
<dbReference type="EMBL" id="MLAK01000785">
    <property type="protein sequence ID" value="OHT04659.1"/>
    <property type="molecule type" value="Genomic_DNA"/>
</dbReference>
<dbReference type="PROSITE" id="PS00108">
    <property type="entry name" value="PROTEIN_KINASE_ST"/>
    <property type="match status" value="1"/>
</dbReference>
<dbReference type="InterPro" id="IPR008271">
    <property type="entry name" value="Ser/Thr_kinase_AS"/>
</dbReference>
<dbReference type="InterPro" id="IPR006597">
    <property type="entry name" value="Sel1-like"/>
</dbReference>
<dbReference type="GeneID" id="94840484"/>
<dbReference type="InterPro" id="IPR000719">
    <property type="entry name" value="Prot_kinase_dom"/>
</dbReference>
<dbReference type="RefSeq" id="XP_068357795.1">
    <property type="nucleotide sequence ID" value="XM_068505780.1"/>
</dbReference>
<gene>
    <name evidence="5" type="ORF">TRFO_27808</name>
</gene>
<proteinExistence type="predicted"/>
<dbReference type="SMART" id="SM00220">
    <property type="entry name" value="S_TKc"/>
    <property type="match status" value="1"/>
</dbReference>